<organism evidence="1">
    <name type="scientific">Arundo donax</name>
    <name type="common">Giant reed</name>
    <name type="synonym">Donax arundinaceus</name>
    <dbReference type="NCBI Taxonomy" id="35708"/>
    <lineage>
        <taxon>Eukaryota</taxon>
        <taxon>Viridiplantae</taxon>
        <taxon>Streptophyta</taxon>
        <taxon>Embryophyta</taxon>
        <taxon>Tracheophyta</taxon>
        <taxon>Spermatophyta</taxon>
        <taxon>Magnoliopsida</taxon>
        <taxon>Liliopsida</taxon>
        <taxon>Poales</taxon>
        <taxon>Poaceae</taxon>
        <taxon>PACMAD clade</taxon>
        <taxon>Arundinoideae</taxon>
        <taxon>Arundineae</taxon>
        <taxon>Arundo</taxon>
    </lineage>
</organism>
<proteinExistence type="predicted"/>
<accession>A0A0A8Z804</accession>
<sequence length="114" mass="11981">MSRRCPGPSAVLPLSSSIATAPLPPSSSTVMPSRSSTTTPPLQFFCRSIAPSCPLLRCFCCSNAHSNPCPPGRLLKDRPLLPVSITNWLAEVAGEEERGVTAVLGEVVSCCLKA</sequence>
<dbReference type="AlphaFoldDB" id="A0A0A8Z804"/>
<name>A0A0A8Z804_ARUDO</name>
<evidence type="ECO:0000313" key="1">
    <source>
        <dbReference type="EMBL" id="JAD30982.1"/>
    </source>
</evidence>
<reference evidence="1" key="1">
    <citation type="submission" date="2014-09" db="EMBL/GenBank/DDBJ databases">
        <authorList>
            <person name="Magalhaes I.L.F."/>
            <person name="Oliveira U."/>
            <person name="Santos F.R."/>
            <person name="Vidigal T.H.D.A."/>
            <person name="Brescovit A.D."/>
            <person name="Santos A.J."/>
        </authorList>
    </citation>
    <scope>NUCLEOTIDE SEQUENCE</scope>
    <source>
        <tissue evidence="1">Shoot tissue taken approximately 20 cm above the soil surface</tissue>
    </source>
</reference>
<dbReference type="EMBL" id="GBRH01266913">
    <property type="protein sequence ID" value="JAD30982.1"/>
    <property type="molecule type" value="Transcribed_RNA"/>
</dbReference>
<reference evidence="1" key="2">
    <citation type="journal article" date="2015" name="Data Brief">
        <title>Shoot transcriptome of the giant reed, Arundo donax.</title>
        <authorList>
            <person name="Barrero R.A."/>
            <person name="Guerrero F.D."/>
            <person name="Moolhuijzen P."/>
            <person name="Goolsby J.A."/>
            <person name="Tidwell J."/>
            <person name="Bellgard S.E."/>
            <person name="Bellgard M.I."/>
        </authorList>
    </citation>
    <scope>NUCLEOTIDE SEQUENCE</scope>
    <source>
        <tissue evidence="1">Shoot tissue taken approximately 20 cm above the soil surface</tissue>
    </source>
</reference>
<protein>
    <submittedName>
        <fullName evidence="1">Uncharacterized protein</fullName>
    </submittedName>
</protein>